<sequence length="119" mass="14018">MFSRRRWYHHWMLWDLNGRFRLQGLDGNIKQIAVASYDWGCMQVSKTSQIWSGKMSPNKPAKISFYLNIKYDQALAVATPNLTVWLSHQTRCGSVIGIRVYLGFKWSHFFFTLFLPIKI</sequence>
<dbReference type="EMBL" id="JAHRIQ010062948">
    <property type="protein sequence ID" value="MEQ2242053.1"/>
    <property type="molecule type" value="Genomic_DNA"/>
</dbReference>
<organism evidence="1 2">
    <name type="scientific">Ilyodon furcidens</name>
    <name type="common">goldbreast splitfin</name>
    <dbReference type="NCBI Taxonomy" id="33524"/>
    <lineage>
        <taxon>Eukaryota</taxon>
        <taxon>Metazoa</taxon>
        <taxon>Chordata</taxon>
        <taxon>Craniata</taxon>
        <taxon>Vertebrata</taxon>
        <taxon>Euteleostomi</taxon>
        <taxon>Actinopterygii</taxon>
        <taxon>Neopterygii</taxon>
        <taxon>Teleostei</taxon>
        <taxon>Neoteleostei</taxon>
        <taxon>Acanthomorphata</taxon>
        <taxon>Ovalentaria</taxon>
        <taxon>Atherinomorphae</taxon>
        <taxon>Cyprinodontiformes</taxon>
        <taxon>Goodeidae</taxon>
        <taxon>Ilyodon</taxon>
    </lineage>
</organism>
<gene>
    <name evidence="1" type="ORF">ILYODFUR_031834</name>
</gene>
<accession>A0ABV0UD50</accession>
<protein>
    <submittedName>
        <fullName evidence="1">Uncharacterized protein</fullName>
    </submittedName>
</protein>
<dbReference type="Proteomes" id="UP001482620">
    <property type="component" value="Unassembled WGS sequence"/>
</dbReference>
<evidence type="ECO:0000313" key="2">
    <source>
        <dbReference type="Proteomes" id="UP001482620"/>
    </source>
</evidence>
<comment type="caution">
    <text evidence="1">The sequence shown here is derived from an EMBL/GenBank/DDBJ whole genome shotgun (WGS) entry which is preliminary data.</text>
</comment>
<reference evidence="1 2" key="1">
    <citation type="submission" date="2021-06" db="EMBL/GenBank/DDBJ databases">
        <authorList>
            <person name="Palmer J.M."/>
        </authorList>
    </citation>
    <scope>NUCLEOTIDE SEQUENCE [LARGE SCALE GENOMIC DNA]</scope>
    <source>
        <strain evidence="2">if_2019</strain>
        <tissue evidence="1">Muscle</tissue>
    </source>
</reference>
<name>A0ABV0UD50_9TELE</name>
<proteinExistence type="predicted"/>
<evidence type="ECO:0000313" key="1">
    <source>
        <dbReference type="EMBL" id="MEQ2242053.1"/>
    </source>
</evidence>
<keyword evidence="2" id="KW-1185">Reference proteome</keyword>